<dbReference type="AlphaFoldDB" id="A0A4R7S3G6"/>
<comment type="caution">
    <text evidence="1">The sequence shown here is derived from an EMBL/GenBank/DDBJ whole genome shotgun (WGS) entry which is preliminary data.</text>
</comment>
<name>A0A4R7S3G6_9BACT</name>
<dbReference type="RefSeq" id="WP_133794044.1">
    <property type="nucleotide sequence ID" value="NZ_SOCA01000002.1"/>
</dbReference>
<reference evidence="1 2" key="1">
    <citation type="submission" date="2019-03" db="EMBL/GenBank/DDBJ databases">
        <title>Genomic Encyclopedia of Archaeal and Bacterial Type Strains, Phase II (KMG-II): from individual species to whole genera.</title>
        <authorList>
            <person name="Goeker M."/>
        </authorList>
    </citation>
    <scope>NUCLEOTIDE SEQUENCE [LARGE SCALE GENOMIC DNA]</scope>
    <source>
        <strain evidence="1 2">ATCC 25309</strain>
    </source>
</reference>
<evidence type="ECO:0000313" key="2">
    <source>
        <dbReference type="Proteomes" id="UP000295662"/>
    </source>
</evidence>
<organism evidence="1 2">
    <name type="scientific">Prosthecobacter fusiformis</name>
    <dbReference type="NCBI Taxonomy" id="48464"/>
    <lineage>
        <taxon>Bacteria</taxon>
        <taxon>Pseudomonadati</taxon>
        <taxon>Verrucomicrobiota</taxon>
        <taxon>Verrucomicrobiia</taxon>
        <taxon>Verrucomicrobiales</taxon>
        <taxon>Verrucomicrobiaceae</taxon>
        <taxon>Prosthecobacter</taxon>
    </lineage>
</organism>
<sequence>MIFSANPPIDLPIEKLTAAQKWELFQFLWQDVVEDHENDIAPPSWHEPILRQRLEKIESGKAVWQDLDQAFDDLRNELK</sequence>
<dbReference type="Pfam" id="PF09720">
    <property type="entry name" value="Unstab_antitox"/>
    <property type="match status" value="1"/>
</dbReference>
<dbReference type="EMBL" id="SOCA01000002">
    <property type="protein sequence ID" value="TDU72932.1"/>
    <property type="molecule type" value="Genomic_DNA"/>
</dbReference>
<gene>
    <name evidence="1" type="ORF">EI77_01398</name>
</gene>
<protein>
    <submittedName>
        <fullName evidence="1">Putative addiction module component</fullName>
    </submittedName>
</protein>
<dbReference type="InterPro" id="IPR013406">
    <property type="entry name" value="CHP02574_addiction_mod"/>
</dbReference>
<proteinExistence type="predicted"/>
<keyword evidence="2" id="KW-1185">Reference proteome</keyword>
<accession>A0A4R7S3G6</accession>
<dbReference type="OrthoDB" id="1524962at2"/>
<evidence type="ECO:0000313" key="1">
    <source>
        <dbReference type="EMBL" id="TDU72932.1"/>
    </source>
</evidence>
<dbReference type="Proteomes" id="UP000295662">
    <property type="component" value="Unassembled WGS sequence"/>
</dbReference>